<evidence type="ECO:0000256" key="14">
    <source>
        <dbReference type="PROSITE-ProRule" id="PRU00460"/>
    </source>
</evidence>
<keyword evidence="11" id="KW-0325">Glycoprotein</keyword>
<dbReference type="Pfam" id="PF00431">
    <property type="entry name" value="CUB"/>
    <property type="match status" value="1"/>
</dbReference>
<dbReference type="PRINTS" id="PR00011">
    <property type="entry name" value="EGFLAMININ"/>
</dbReference>
<dbReference type="InterPro" id="IPR002165">
    <property type="entry name" value="Plexin_repeat"/>
</dbReference>
<dbReference type="SUPFAM" id="SSF50965">
    <property type="entry name" value="Galactose oxidase, central domain"/>
    <property type="match status" value="1"/>
</dbReference>
<keyword evidence="7" id="KW-0677">Repeat</keyword>
<evidence type="ECO:0000313" key="21">
    <source>
        <dbReference type="Proteomes" id="UP000515163"/>
    </source>
</evidence>
<dbReference type="SUPFAM" id="SSF117281">
    <property type="entry name" value="Kelch motif"/>
    <property type="match status" value="1"/>
</dbReference>
<dbReference type="PROSITE" id="PS01180">
    <property type="entry name" value="CUB"/>
    <property type="match status" value="1"/>
</dbReference>
<evidence type="ECO:0000256" key="8">
    <source>
        <dbReference type="ARBA" id="ARBA00022989"/>
    </source>
</evidence>
<keyword evidence="9 16" id="KW-0472">Membrane</keyword>
<keyword evidence="10 13" id="KW-1015">Disulfide bond</keyword>
<feature type="disulfide bond" evidence="14">
    <location>
        <begin position="805"/>
        <end position="814"/>
    </location>
</feature>
<dbReference type="Gene3D" id="2.60.120.290">
    <property type="entry name" value="Spermadhesin, CUB domain"/>
    <property type="match status" value="1"/>
</dbReference>
<dbReference type="InterPro" id="IPR056732">
    <property type="entry name" value="GBD_ATRN"/>
</dbReference>
<evidence type="ECO:0000256" key="16">
    <source>
        <dbReference type="SAM" id="Phobius"/>
    </source>
</evidence>
<feature type="disulfide bond" evidence="13">
    <location>
        <begin position="183"/>
        <end position="193"/>
    </location>
</feature>
<evidence type="ECO:0000259" key="19">
    <source>
        <dbReference type="PROSITE" id="PS50026"/>
    </source>
</evidence>
<evidence type="ECO:0000256" key="3">
    <source>
        <dbReference type="ARBA" id="ARBA00022441"/>
    </source>
</evidence>
<dbReference type="GO" id="GO:0005794">
    <property type="term" value="C:Golgi apparatus"/>
    <property type="evidence" value="ECO:0007669"/>
    <property type="project" value="TreeGrafter"/>
</dbReference>
<accession>A0A6P8HWJ1</accession>
<dbReference type="InterPro" id="IPR011043">
    <property type="entry name" value="Gal_Oxase/kelch_b-propeller"/>
</dbReference>
<evidence type="ECO:0000256" key="5">
    <source>
        <dbReference type="ARBA" id="ARBA00022692"/>
    </source>
</evidence>
<dbReference type="InterPro" id="IPR035914">
    <property type="entry name" value="Sperma_CUB_dom_sf"/>
</dbReference>
<gene>
    <name evidence="22" type="primary">LOC116296809</name>
</gene>
<dbReference type="Pfam" id="PF24972">
    <property type="entry name" value="GBD_ATRN"/>
    <property type="match status" value="1"/>
</dbReference>
<evidence type="ECO:0000256" key="10">
    <source>
        <dbReference type="ARBA" id="ARBA00023157"/>
    </source>
</evidence>
<keyword evidence="12 14" id="KW-0424">Laminin EGF-like domain</keyword>
<dbReference type="InterPro" id="IPR000742">
    <property type="entry name" value="EGF"/>
</dbReference>
<feature type="compositionally biased region" description="Basic residues" evidence="15">
    <location>
        <begin position="1119"/>
        <end position="1136"/>
    </location>
</feature>
<feature type="region of interest" description="Disordered" evidence="15">
    <location>
        <begin position="1119"/>
        <end position="1143"/>
    </location>
</feature>
<name>A0A6P8HWJ1_ACTTE</name>
<feature type="signal peptide" evidence="17">
    <location>
        <begin position="1"/>
        <end position="28"/>
    </location>
</feature>
<evidence type="ECO:0000313" key="22">
    <source>
        <dbReference type="RefSeq" id="XP_031560764.1"/>
    </source>
</evidence>
<dbReference type="CDD" id="cd00055">
    <property type="entry name" value="EGF_Lam"/>
    <property type="match status" value="2"/>
</dbReference>
<evidence type="ECO:0000256" key="1">
    <source>
        <dbReference type="ARBA" id="ARBA00004167"/>
    </source>
</evidence>
<evidence type="ECO:0000256" key="11">
    <source>
        <dbReference type="ARBA" id="ARBA00023180"/>
    </source>
</evidence>
<dbReference type="InterPro" id="IPR002049">
    <property type="entry name" value="LE_dom"/>
</dbReference>
<dbReference type="PROSITE" id="PS50027">
    <property type="entry name" value="EGF_LAM_2"/>
    <property type="match status" value="1"/>
</dbReference>
<dbReference type="FunCoup" id="A0A6P8HWJ1">
    <property type="interactions" value="1414"/>
</dbReference>
<comment type="similarity">
    <text evidence="2">Belongs to the EGF domain peptide family.</text>
</comment>
<dbReference type="InterPro" id="IPR056863">
    <property type="entry name" value="LMN_ATRN_NET-like_EGF"/>
</dbReference>
<dbReference type="SMART" id="SM00181">
    <property type="entry name" value="EGF"/>
    <property type="match status" value="5"/>
</dbReference>
<dbReference type="SMART" id="SM00423">
    <property type="entry name" value="PSI"/>
    <property type="match status" value="3"/>
</dbReference>
<dbReference type="Gene3D" id="2.120.10.80">
    <property type="entry name" value="Kelch-type beta propeller"/>
    <property type="match status" value="2"/>
</dbReference>
<dbReference type="InterPro" id="IPR051568">
    <property type="entry name" value="LZTR1/Attractin"/>
</dbReference>
<evidence type="ECO:0000256" key="2">
    <source>
        <dbReference type="ARBA" id="ARBA00006373"/>
    </source>
</evidence>
<dbReference type="SUPFAM" id="SSF49854">
    <property type="entry name" value="Spermadhesin, CUB domain"/>
    <property type="match status" value="1"/>
</dbReference>
<evidence type="ECO:0000256" key="9">
    <source>
        <dbReference type="ARBA" id="ARBA00023136"/>
    </source>
</evidence>
<dbReference type="Pfam" id="PF01437">
    <property type="entry name" value="PSI"/>
    <property type="match status" value="1"/>
</dbReference>
<dbReference type="SMART" id="SM00612">
    <property type="entry name" value="Kelch"/>
    <property type="match status" value="3"/>
</dbReference>
<dbReference type="RefSeq" id="XP_031560764.1">
    <property type="nucleotide sequence ID" value="XM_031704904.1"/>
</dbReference>
<dbReference type="Pfam" id="PF23106">
    <property type="entry name" value="EGF_Teneurin"/>
    <property type="match status" value="1"/>
</dbReference>
<dbReference type="PANTHER" id="PTHR46376:SF2">
    <property type="entry name" value="DISTRACTED, ISOFORM B"/>
    <property type="match status" value="1"/>
</dbReference>
<dbReference type="PROSITE" id="PS01248">
    <property type="entry name" value="EGF_LAM_1"/>
    <property type="match status" value="1"/>
</dbReference>
<dbReference type="GeneID" id="116296809"/>
<dbReference type="OrthoDB" id="9998912at2759"/>
<dbReference type="SMART" id="SM00042">
    <property type="entry name" value="CUB"/>
    <property type="match status" value="1"/>
</dbReference>
<dbReference type="InterPro" id="IPR016201">
    <property type="entry name" value="PSI"/>
</dbReference>
<keyword evidence="3" id="KW-0880">Kelch repeat</keyword>
<comment type="subcellular location">
    <subcellularLocation>
        <location evidence="1">Membrane</location>
        <topology evidence="1">Single-pass membrane protein</topology>
    </subcellularLocation>
</comment>
<dbReference type="Pfam" id="PF00053">
    <property type="entry name" value="EGF_laminin"/>
    <property type="match status" value="2"/>
</dbReference>
<feature type="domain" description="CUB" evidence="18">
    <location>
        <begin position="62"/>
        <end position="180"/>
    </location>
</feature>
<dbReference type="InterPro" id="IPR006652">
    <property type="entry name" value="Kelch_1"/>
</dbReference>
<keyword evidence="8 16" id="KW-1133">Transmembrane helix</keyword>
<dbReference type="Pfam" id="PF24973">
    <property type="entry name" value="EGF_LMN_ATRN"/>
    <property type="match status" value="1"/>
</dbReference>
<evidence type="ECO:0000256" key="7">
    <source>
        <dbReference type="ARBA" id="ARBA00022737"/>
    </source>
</evidence>
<feature type="chain" id="PRO_5028440615" evidence="17">
    <location>
        <begin position="29"/>
        <end position="1143"/>
    </location>
</feature>
<dbReference type="InterPro" id="IPR015915">
    <property type="entry name" value="Kelch-typ_b-propeller"/>
</dbReference>
<evidence type="ECO:0000256" key="15">
    <source>
        <dbReference type="SAM" id="MobiDB-lite"/>
    </source>
</evidence>
<dbReference type="Gene3D" id="2.10.25.10">
    <property type="entry name" value="Laminin"/>
    <property type="match status" value="3"/>
</dbReference>
<dbReference type="CDD" id="cd00041">
    <property type="entry name" value="CUB"/>
    <property type="match status" value="1"/>
</dbReference>
<dbReference type="PROSITE" id="PS01186">
    <property type="entry name" value="EGF_2"/>
    <property type="match status" value="2"/>
</dbReference>
<dbReference type="PROSITE" id="PS00022">
    <property type="entry name" value="EGF_1"/>
    <property type="match status" value="2"/>
</dbReference>
<dbReference type="FunFam" id="2.10.25.10:FF:000079">
    <property type="entry name" value="Attractin like 1"/>
    <property type="match status" value="1"/>
</dbReference>
<dbReference type="Proteomes" id="UP000515163">
    <property type="component" value="Unplaced"/>
</dbReference>
<evidence type="ECO:0000256" key="13">
    <source>
        <dbReference type="PROSITE-ProRule" id="PRU00076"/>
    </source>
</evidence>
<keyword evidence="6 17" id="KW-0732">Signal</keyword>
<feature type="disulfide bond" evidence="14">
    <location>
        <begin position="817"/>
        <end position="831"/>
    </location>
</feature>
<dbReference type="PROSITE" id="PS50026">
    <property type="entry name" value="EGF_3"/>
    <property type="match status" value="1"/>
</dbReference>
<keyword evidence="5 16" id="KW-0812">Transmembrane</keyword>
<dbReference type="SUPFAM" id="SSF57196">
    <property type="entry name" value="EGF/Laminin"/>
    <property type="match status" value="1"/>
</dbReference>
<protein>
    <submittedName>
        <fullName evidence="22">Attractin-like</fullName>
    </submittedName>
</protein>
<evidence type="ECO:0000256" key="6">
    <source>
        <dbReference type="ARBA" id="ARBA00022729"/>
    </source>
</evidence>
<keyword evidence="21" id="KW-1185">Reference proteome</keyword>
<reference evidence="22" key="1">
    <citation type="submission" date="2025-08" db="UniProtKB">
        <authorList>
            <consortium name="RefSeq"/>
        </authorList>
    </citation>
    <scope>IDENTIFICATION</scope>
    <source>
        <tissue evidence="22">Tentacle</tissue>
    </source>
</reference>
<organism evidence="21 22">
    <name type="scientific">Actinia tenebrosa</name>
    <name type="common">Australian red waratah sea anemone</name>
    <dbReference type="NCBI Taxonomy" id="6105"/>
    <lineage>
        <taxon>Eukaryota</taxon>
        <taxon>Metazoa</taxon>
        <taxon>Cnidaria</taxon>
        <taxon>Anthozoa</taxon>
        <taxon>Hexacorallia</taxon>
        <taxon>Actiniaria</taxon>
        <taxon>Actiniidae</taxon>
        <taxon>Actinia</taxon>
    </lineage>
</organism>
<dbReference type="InterPro" id="IPR000859">
    <property type="entry name" value="CUB_dom"/>
</dbReference>
<dbReference type="InterPro" id="IPR056737">
    <property type="entry name" value="Beta-prop_ATRN-MKLN-like"/>
</dbReference>
<dbReference type="InParanoid" id="A0A6P8HWJ1"/>
<evidence type="ECO:0000256" key="12">
    <source>
        <dbReference type="ARBA" id="ARBA00023292"/>
    </source>
</evidence>
<evidence type="ECO:0000259" key="20">
    <source>
        <dbReference type="PROSITE" id="PS50027"/>
    </source>
</evidence>
<dbReference type="KEGG" id="aten:116296809"/>
<feature type="disulfide bond" evidence="13">
    <location>
        <begin position="201"/>
        <end position="210"/>
    </location>
</feature>
<sequence>MFVVCRSRKTTFLVVIVCILSLVILLEGKSKSKCTCWRGHCDGLTGACVCKDGWFGERCQFCRQRLTADSGVITDGPGEYEVSSTCMWLIESKSPNSSIELSLEQFATECSWDNLYVYDGSSVQAPLLAAYSGVLRDNSSIETLKSPIRTLRSSSNTVYICFYSDKHIKDNGFRIKYSVLRECPSTCSFHGNCNSLGTCTCKPGWSGPTCNVSTCTYSCVHGTCNATTLSCDCQPGYSGPSCNSTSNYGFWSKHTAGNQDIIQGRASHAAGLLGDWLWVFGGYSLTSRPFNDLIRYSFSTNNWEIVSYSGEGPSRRYGHSLVACNNSIIIFGGVSLDGHTLRDLWHFNIITKGWKRVKFSLDSSLPIAVSGHSATLVNNKMIVFFGYGPQYGYTPYVQEFDLVTDKWIIYRHTLSRKGTYGHSSVYDPISGLIYVYAGTSSSIADKGVSDDLHSYNPVTHQWTKLESSSVAQYLHSAVLIGHLMLVYGGNTAISSSAATCFDSVFLAYDLICGKWMTMPKSALPITSHGSLGQSGFIYNRKMFIFGGFNGEMINDLLSYSLGDCSAWKNRTTCLAAHSLSGCFWDPLSNHCVSPSEGFISNDSFERPRCKNLCNASGTCNECNSQGLQCKWCDNKCKEKEDFCNKSQACKLSQNPHCKGESCQKLNCENHQTCQKCLSKTSRHLLSNQCMWCEAQKRCVVEKSYIVSFPYGQCNQLVTEVEQCPAVKCRNHKSCSSCHKLPGCGWCDDGSGTGIGRCLDGGSSGPFLSKNSIMPETCTNWFFINCPACQCNGHSSCDSRNKCIKCQHNTRGHHCQFCIVGFYGDPTNGDKCKECLCNKHAKECHPVTGKCDCLVKGIQGHHCQKCVDPFHGNASNGGLCFYRLQINDPISFNFSGKTNINLEFKPVLKEHDIEFMVAISHGPPAKINLTFLIKDLRSSTQKEKLIFKGYRLGKLNQKFSQREYAFHKKYVTFRAYIYNIDKSAPVTITAVFTQPSSLNIDLLEFFLTFFGCFLSLLCVASIGWRIRSRYHSYLLTRQNRAERNRMANRPFATINLLLPNEIEILTKSSPNPIAMEPLVKNKVAITTVVVLLPSGEDGAPPVGQCGICFASMLMSHGSHSHSGIRTRMGRKKNRKRATMTTYNI</sequence>
<keyword evidence="4 13" id="KW-0245">EGF-like domain</keyword>
<feature type="domain" description="EGF-like" evidence="19">
    <location>
        <begin position="179"/>
        <end position="211"/>
    </location>
</feature>
<evidence type="ECO:0000256" key="17">
    <source>
        <dbReference type="SAM" id="SignalP"/>
    </source>
</evidence>
<comment type="caution">
    <text evidence="13">Lacks conserved residue(s) required for the propagation of feature annotation.</text>
</comment>
<evidence type="ECO:0000259" key="18">
    <source>
        <dbReference type="PROSITE" id="PS01180"/>
    </source>
</evidence>
<proteinExistence type="inferred from homology"/>
<evidence type="ECO:0000256" key="4">
    <source>
        <dbReference type="ARBA" id="ARBA00022536"/>
    </source>
</evidence>
<feature type="domain" description="Laminin EGF-like" evidence="20">
    <location>
        <begin position="788"/>
        <end position="833"/>
    </location>
</feature>
<dbReference type="SMART" id="SM00180">
    <property type="entry name" value="EGF_Lam"/>
    <property type="match status" value="3"/>
</dbReference>
<dbReference type="GO" id="GO:0016020">
    <property type="term" value="C:membrane"/>
    <property type="evidence" value="ECO:0007669"/>
    <property type="project" value="UniProtKB-SubCell"/>
</dbReference>
<feature type="transmembrane region" description="Helical" evidence="16">
    <location>
        <begin position="1004"/>
        <end position="1023"/>
    </location>
</feature>
<dbReference type="Pfam" id="PF24981">
    <property type="entry name" value="Beta-prop_ATRN-LZTR1"/>
    <property type="match status" value="1"/>
</dbReference>
<dbReference type="PANTHER" id="PTHR46376">
    <property type="entry name" value="LEUCINE-ZIPPER-LIKE TRANSCRIPTIONAL REGULATOR 1"/>
    <property type="match status" value="1"/>
</dbReference>
<dbReference type="AlphaFoldDB" id="A0A6P8HWJ1"/>